<proteinExistence type="predicted"/>
<keyword evidence="1" id="KW-0812">Transmembrane</keyword>
<dbReference type="RefSeq" id="WP_139626115.1">
    <property type="nucleotide sequence ID" value="NZ_VDCI01000001.1"/>
</dbReference>
<evidence type="ECO:0000313" key="2">
    <source>
        <dbReference type="EMBL" id="TNJ37911.1"/>
    </source>
</evidence>
<keyword evidence="1" id="KW-0472">Membrane</keyword>
<gene>
    <name evidence="2" type="ORF">FGF68_01670</name>
</gene>
<evidence type="ECO:0000256" key="1">
    <source>
        <dbReference type="SAM" id="Phobius"/>
    </source>
</evidence>
<protein>
    <submittedName>
        <fullName evidence="2">Uncharacterized protein</fullName>
    </submittedName>
</protein>
<sequence length="200" mass="23018">MRNEILDRYATLPDGRFIIDIATSRVDELFEDFEKMAPFHKKDLQPDLAEYLVGCVRELGRHDFVVRLSVSSLREHDAGERIVQSIREYFRYRVMVQHGDMAHMVRRSGLLLLLGIVLMVAVIQLRFLLSPEPSLLATLFYEGLTIVAWIAVWESVAGFFTGWFPAYSRMRIYSRLSGSEVMVDEKNGTMTDDKTGGYDQ</sequence>
<keyword evidence="1" id="KW-1133">Transmembrane helix</keyword>
<reference evidence="2 3" key="1">
    <citation type="submission" date="2019-05" db="EMBL/GenBank/DDBJ databases">
        <title>Draft Whole-Genome sequence of the green sulfur bacterium Prosthecochloris vibrioformis DSM 260.</title>
        <authorList>
            <person name="Meyer T.E."/>
            <person name="Kyndt J.A."/>
        </authorList>
    </citation>
    <scope>NUCLEOTIDE SEQUENCE [LARGE SCALE GENOMIC DNA]</scope>
    <source>
        <strain evidence="2 3">DSM 260</strain>
    </source>
</reference>
<name>A0A5C4S5D7_PROVB</name>
<accession>A0A5C4S5D7</accession>
<dbReference type="EMBL" id="VDCI01000001">
    <property type="protein sequence ID" value="TNJ37911.1"/>
    <property type="molecule type" value="Genomic_DNA"/>
</dbReference>
<dbReference type="Proteomes" id="UP000309544">
    <property type="component" value="Unassembled WGS sequence"/>
</dbReference>
<feature type="transmembrane region" description="Helical" evidence="1">
    <location>
        <begin position="110"/>
        <end position="129"/>
    </location>
</feature>
<organism evidence="2 3">
    <name type="scientific">Prosthecochloris vibrioformis</name>
    <name type="common">Chlorobium vibrioforme</name>
    <dbReference type="NCBI Taxonomy" id="1098"/>
    <lineage>
        <taxon>Bacteria</taxon>
        <taxon>Pseudomonadati</taxon>
        <taxon>Chlorobiota</taxon>
        <taxon>Chlorobiia</taxon>
        <taxon>Chlorobiales</taxon>
        <taxon>Chlorobiaceae</taxon>
        <taxon>Prosthecochloris</taxon>
    </lineage>
</organism>
<comment type="caution">
    <text evidence="2">The sequence shown here is derived from an EMBL/GenBank/DDBJ whole genome shotgun (WGS) entry which is preliminary data.</text>
</comment>
<feature type="transmembrane region" description="Helical" evidence="1">
    <location>
        <begin position="141"/>
        <end position="166"/>
    </location>
</feature>
<evidence type="ECO:0000313" key="3">
    <source>
        <dbReference type="Proteomes" id="UP000309544"/>
    </source>
</evidence>
<keyword evidence="3" id="KW-1185">Reference proteome</keyword>
<dbReference type="AlphaFoldDB" id="A0A5C4S5D7"/>